<keyword evidence="3" id="KW-0378">Hydrolase</keyword>
<organism evidence="3 4">
    <name type="scientific">Paenibacillus borealis</name>
    <dbReference type="NCBI Taxonomy" id="160799"/>
    <lineage>
        <taxon>Bacteria</taxon>
        <taxon>Bacillati</taxon>
        <taxon>Bacillota</taxon>
        <taxon>Bacilli</taxon>
        <taxon>Bacillales</taxon>
        <taxon>Paenibacillaceae</taxon>
        <taxon>Paenibacillus</taxon>
    </lineage>
</organism>
<evidence type="ECO:0000259" key="2">
    <source>
        <dbReference type="Pfam" id="PF00561"/>
    </source>
</evidence>
<feature type="domain" description="AB hydrolase-1" evidence="2">
    <location>
        <begin position="51"/>
        <end position="130"/>
    </location>
</feature>
<comment type="caution">
    <text evidence="3">The sequence shown here is derived from an EMBL/GenBank/DDBJ whole genome shotgun (WGS) entry which is preliminary data.</text>
</comment>
<sequence>MLTAKLHDGSEIEVVITGEGPNLLLPVNPYPVVGPQAAKMLKWGADPALGRSLIDALSSGKYRVIAFDYEGHVQSKPKPDTLTPANIAKDFLSIADAAQAPHFAYYGYSWLALSGLQLALRTDRITALVMGGFPPIGGPYKEMLRVTKATHELSQASHQHPAPSPESQSETWDDFDWSTVEVTLTEAQTRQFVTLYKALQPFDDRAAQIALSCPRMCFAGAADTIDYDERWGGVRVDIAGPFLREREELEALGWKVSVLPELDHTGAMQASHVLSILLPWLNSKLL</sequence>
<evidence type="ECO:0000256" key="1">
    <source>
        <dbReference type="SAM" id="MobiDB-lite"/>
    </source>
</evidence>
<evidence type="ECO:0000313" key="4">
    <source>
        <dbReference type="Proteomes" id="UP000187412"/>
    </source>
</evidence>
<dbReference type="RefSeq" id="WP_076113532.1">
    <property type="nucleotide sequence ID" value="NZ_MPTB01000044.1"/>
</dbReference>
<feature type="region of interest" description="Disordered" evidence="1">
    <location>
        <begin position="152"/>
        <end position="172"/>
    </location>
</feature>
<gene>
    <name evidence="3" type="ORF">BSK56_26790</name>
</gene>
<dbReference type="Gene3D" id="3.40.50.1820">
    <property type="entry name" value="alpha/beta hydrolase"/>
    <property type="match status" value="1"/>
</dbReference>
<reference evidence="3 4" key="1">
    <citation type="submission" date="2016-10" db="EMBL/GenBank/DDBJ databases">
        <title>Paenibacillus species isolates.</title>
        <authorList>
            <person name="Beno S.M."/>
        </authorList>
    </citation>
    <scope>NUCLEOTIDE SEQUENCE [LARGE SCALE GENOMIC DNA]</scope>
    <source>
        <strain evidence="3 4">FSL H7-0744</strain>
    </source>
</reference>
<dbReference type="InterPro" id="IPR000073">
    <property type="entry name" value="AB_hydrolase_1"/>
</dbReference>
<keyword evidence="4" id="KW-1185">Reference proteome</keyword>
<dbReference type="Pfam" id="PF00561">
    <property type="entry name" value="Abhydrolase_1"/>
    <property type="match status" value="1"/>
</dbReference>
<dbReference type="Proteomes" id="UP000187412">
    <property type="component" value="Unassembled WGS sequence"/>
</dbReference>
<dbReference type="GO" id="GO:0016787">
    <property type="term" value="F:hydrolase activity"/>
    <property type="evidence" value="ECO:0007669"/>
    <property type="project" value="UniProtKB-KW"/>
</dbReference>
<dbReference type="SUPFAM" id="SSF53474">
    <property type="entry name" value="alpha/beta-Hydrolases"/>
    <property type="match status" value="1"/>
</dbReference>
<proteinExistence type="predicted"/>
<dbReference type="EMBL" id="MPTB01000044">
    <property type="protein sequence ID" value="OMD41592.1"/>
    <property type="molecule type" value="Genomic_DNA"/>
</dbReference>
<protein>
    <submittedName>
        <fullName evidence="3">Alpha/beta hydrolase</fullName>
    </submittedName>
</protein>
<evidence type="ECO:0000313" key="3">
    <source>
        <dbReference type="EMBL" id="OMD41592.1"/>
    </source>
</evidence>
<name>A0ABX3GZS5_PAEBO</name>
<dbReference type="InterPro" id="IPR029058">
    <property type="entry name" value="AB_hydrolase_fold"/>
</dbReference>
<accession>A0ABX3GZS5</accession>